<dbReference type="AlphaFoldDB" id="A0A835LZG5"/>
<comment type="similarity">
    <text evidence="3 7">Belongs to the PRA1 family.</text>
</comment>
<gene>
    <name evidence="8" type="ORF">IFM89_014803</name>
</gene>
<dbReference type="Pfam" id="PF03208">
    <property type="entry name" value="PRA1"/>
    <property type="match status" value="1"/>
</dbReference>
<evidence type="ECO:0000313" key="9">
    <source>
        <dbReference type="Proteomes" id="UP000631114"/>
    </source>
</evidence>
<feature type="transmembrane region" description="Helical" evidence="7">
    <location>
        <begin position="119"/>
        <end position="139"/>
    </location>
</feature>
<reference evidence="8 9" key="1">
    <citation type="submission" date="2020-10" db="EMBL/GenBank/DDBJ databases">
        <title>The Coptis chinensis genome and diversification of protoberbering-type alkaloids.</title>
        <authorList>
            <person name="Wang B."/>
            <person name="Shu S."/>
            <person name="Song C."/>
            <person name="Liu Y."/>
        </authorList>
    </citation>
    <scope>NUCLEOTIDE SEQUENCE [LARGE SCALE GENOMIC DNA]</scope>
    <source>
        <strain evidence="8">HL-2020</strain>
        <tissue evidence="8">Leaf</tissue>
    </source>
</reference>
<evidence type="ECO:0000256" key="3">
    <source>
        <dbReference type="ARBA" id="ARBA00006483"/>
    </source>
</evidence>
<dbReference type="Proteomes" id="UP000631114">
    <property type="component" value="Unassembled WGS sequence"/>
</dbReference>
<keyword evidence="6 7" id="KW-0472">Membrane</keyword>
<feature type="transmembrane region" description="Helical" evidence="7">
    <location>
        <begin position="65"/>
        <end position="83"/>
    </location>
</feature>
<evidence type="ECO:0000256" key="2">
    <source>
        <dbReference type="ARBA" id="ARBA00004141"/>
    </source>
</evidence>
<keyword evidence="9" id="KW-1185">Reference proteome</keyword>
<organism evidence="8 9">
    <name type="scientific">Coptis chinensis</name>
    <dbReference type="NCBI Taxonomy" id="261450"/>
    <lineage>
        <taxon>Eukaryota</taxon>
        <taxon>Viridiplantae</taxon>
        <taxon>Streptophyta</taxon>
        <taxon>Embryophyta</taxon>
        <taxon>Tracheophyta</taxon>
        <taxon>Spermatophyta</taxon>
        <taxon>Magnoliopsida</taxon>
        <taxon>Ranunculales</taxon>
        <taxon>Ranunculaceae</taxon>
        <taxon>Coptidoideae</taxon>
        <taxon>Coptis</taxon>
    </lineage>
</organism>
<evidence type="ECO:0000256" key="1">
    <source>
        <dbReference type="ARBA" id="ARBA00002501"/>
    </source>
</evidence>
<dbReference type="EMBL" id="JADFTS010000003">
    <property type="protein sequence ID" value="KAF9614003.1"/>
    <property type="molecule type" value="Genomic_DNA"/>
</dbReference>
<sequence>MTTYGTIPISHSEGSRGLQFISTAKERLRSGLATRRSWRELIPNFQSLNLPSGFFDAISRLKKNFAYFLMNYTIIVLVIVFVSLLWHPISLIVFIIMIVIWLFLYFLRDEPLVIFNRTISDRVVMIVLSVVTIGALLFTRATGNILISLLVGVVIVAVHAAVRKTDDLFVDEEALGKRPLNEPLK</sequence>
<keyword evidence="5 7" id="KW-1133">Transmembrane helix</keyword>
<dbReference type="InterPro" id="IPR004895">
    <property type="entry name" value="Prenylated_rab_accept_PRA1"/>
</dbReference>
<name>A0A835LZG5_9MAGN</name>
<feature type="transmembrane region" description="Helical" evidence="7">
    <location>
        <begin position="145"/>
        <end position="162"/>
    </location>
</feature>
<comment type="subcellular location">
    <subcellularLocation>
        <location evidence="2 7">Membrane</location>
        <topology evidence="2 7">Multi-pass membrane protein</topology>
    </subcellularLocation>
</comment>
<dbReference type="GO" id="GO:0016020">
    <property type="term" value="C:membrane"/>
    <property type="evidence" value="ECO:0007669"/>
    <property type="project" value="UniProtKB-SubCell"/>
</dbReference>
<protein>
    <recommendedName>
        <fullName evidence="7">PRA1 family protein</fullName>
    </recommendedName>
</protein>
<dbReference type="PANTHER" id="PTHR19317:SF2">
    <property type="entry name" value="PRA1 FAMILY PROTEIN F2"/>
    <property type="match status" value="1"/>
</dbReference>
<evidence type="ECO:0000256" key="6">
    <source>
        <dbReference type="ARBA" id="ARBA00023136"/>
    </source>
</evidence>
<evidence type="ECO:0000256" key="7">
    <source>
        <dbReference type="RuleBase" id="RU363107"/>
    </source>
</evidence>
<dbReference type="PANTHER" id="PTHR19317">
    <property type="entry name" value="PRENYLATED RAB ACCEPTOR 1-RELATED"/>
    <property type="match status" value="1"/>
</dbReference>
<comment type="function">
    <text evidence="1 7">May be involved in both secretory and endocytic intracellular trafficking in the endosomal/prevacuolar compartments.</text>
</comment>
<evidence type="ECO:0000256" key="4">
    <source>
        <dbReference type="ARBA" id="ARBA00022692"/>
    </source>
</evidence>
<keyword evidence="7" id="KW-0813">Transport</keyword>
<evidence type="ECO:0000313" key="8">
    <source>
        <dbReference type="EMBL" id="KAF9614003.1"/>
    </source>
</evidence>
<proteinExistence type="inferred from homology"/>
<keyword evidence="4 7" id="KW-0812">Transmembrane</keyword>
<dbReference type="OrthoDB" id="63113at2759"/>
<evidence type="ECO:0000256" key="5">
    <source>
        <dbReference type="ARBA" id="ARBA00022989"/>
    </source>
</evidence>
<accession>A0A835LZG5</accession>
<feature type="transmembrane region" description="Helical" evidence="7">
    <location>
        <begin position="89"/>
        <end position="107"/>
    </location>
</feature>
<comment type="caution">
    <text evidence="8">The sequence shown here is derived from an EMBL/GenBank/DDBJ whole genome shotgun (WGS) entry which is preliminary data.</text>
</comment>
<dbReference type="GO" id="GO:0005783">
    <property type="term" value="C:endoplasmic reticulum"/>
    <property type="evidence" value="ECO:0007669"/>
    <property type="project" value="UniProtKB-ARBA"/>
</dbReference>
<dbReference type="GO" id="GO:0005794">
    <property type="term" value="C:Golgi apparatus"/>
    <property type="evidence" value="ECO:0007669"/>
    <property type="project" value="TreeGrafter"/>
</dbReference>
<dbReference type="GO" id="GO:0016192">
    <property type="term" value="P:vesicle-mediated transport"/>
    <property type="evidence" value="ECO:0007669"/>
    <property type="project" value="UniProtKB-ARBA"/>
</dbReference>